<dbReference type="SMART" id="SM00175">
    <property type="entry name" value="RAB"/>
    <property type="match status" value="1"/>
</dbReference>
<dbReference type="EMBL" id="FN668683">
    <property type="protein sequence ID" value="CBK24281.2"/>
    <property type="molecule type" value="Genomic_DNA"/>
</dbReference>
<name>D8M892_BLAHO</name>
<organism evidence="4">
    <name type="scientific">Blastocystis hominis</name>
    <dbReference type="NCBI Taxonomy" id="12968"/>
    <lineage>
        <taxon>Eukaryota</taxon>
        <taxon>Sar</taxon>
        <taxon>Stramenopiles</taxon>
        <taxon>Bigyra</taxon>
        <taxon>Opalozoa</taxon>
        <taxon>Opalinata</taxon>
        <taxon>Blastocystidae</taxon>
        <taxon>Blastocystis</taxon>
    </lineage>
</organism>
<dbReference type="SMART" id="SM00174">
    <property type="entry name" value="RHO"/>
    <property type="match status" value="1"/>
</dbReference>
<dbReference type="PROSITE" id="PS51420">
    <property type="entry name" value="RHO"/>
    <property type="match status" value="1"/>
</dbReference>
<keyword evidence="5" id="KW-1185">Reference proteome</keyword>
<dbReference type="PRINTS" id="PR00449">
    <property type="entry name" value="RASTRNSFRMNG"/>
</dbReference>
<reference evidence="4" key="1">
    <citation type="submission" date="2010-02" db="EMBL/GenBank/DDBJ databases">
        <title>Sequencing and annotation of the Blastocystis hominis genome.</title>
        <authorList>
            <person name="Wincker P."/>
        </authorList>
    </citation>
    <scope>NUCLEOTIDE SEQUENCE</scope>
    <source>
        <strain evidence="4">Singapore isolate B</strain>
    </source>
</reference>
<keyword evidence="3" id="KW-0342">GTP-binding</keyword>
<dbReference type="PROSITE" id="PS51421">
    <property type="entry name" value="RAS"/>
    <property type="match status" value="1"/>
</dbReference>
<dbReference type="InterPro" id="IPR027417">
    <property type="entry name" value="P-loop_NTPase"/>
</dbReference>
<dbReference type="Proteomes" id="UP000008312">
    <property type="component" value="Unassembled WGS sequence"/>
</dbReference>
<dbReference type="InterPro" id="IPR003578">
    <property type="entry name" value="Small_GTPase_Rho"/>
</dbReference>
<accession>D8M892</accession>
<protein>
    <submittedName>
        <fullName evidence="4">Uncharacterized protein</fullName>
    </submittedName>
</protein>
<dbReference type="RefSeq" id="XP_012898329.1">
    <property type="nucleotide sequence ID" value="XM_013042875.1"/>
</dbReference>
<dbReference type="PANTHER" id="PTHR24072">
    <property type="entry name" value="RHO FAMILY GTPASE"/>
    <property type="match status" value="1"/>
</dbReference>
<dbReference type="OrthoDB" id="8830751at2759"/>
<comment type="similarity">
    <text evidence="1">Belongs to the small GTPase superfamily. Rho family.</text>
</comment>
<dbReference type="CDD" id="cd00157">
    <property type="entry name" value="Rho"/>
    <property type="match status" value="1"/>
</dbReference>
<dbReference type="GO" id="GO:0005525">
    <property type="term" value="F:GTP binding"/>
    <property type="evidence" value="ECO:0007669"/>
    <property type="project" value="UniProtKB-KW"/>
</dbReference>
<keyword evidence="2" id="KW-0547">Nucleotide-binding</keyword>
<sequence length="196" mass="22333">MQNHFFPNLKRDNMAETPNNKCVIVGDGAVGKTCLLISYSTDQFPTDYIPTIFDNYRVELYVGNKTTSLELWDTSGQEGYDQLRPLSYSGTDIFLIAFSCVDRISFENVRKWYKELTTYWTDETRDVPIILVATKKDLLTDEEIMKKTAVDSKCVVSLDEMEQMAKEIHAANVIQCSAKTLENVKAVFDIAVNSNR</sequence>
<evidence type="ECO:0000256" key="2">
    <source>
        <dbReference type="ARBA" id="ARBA00022741"/>
    </source>
</evidence>
<proteinExistence type="inferred from homology"/>
<dbReference type="GeneID" id="24921084"/>
<dbReference type="AlphaFoldDB" id="D8M892"/>
<dbReference type="InterPro" id="IPR005225">
    <property type="entry name" value="Small_GTP-bd"/>
</dbReference>
<gene>
    <name evidence="4" type="ORF">GSBLH_T00004038001</name>
</gene>
<dbReference type="GO" id="GO:0003924">
    <property type="term" value="F:GTPase activity"/>
    <property type="evidence" value="ECO:0007669"/>
    <property type="project" value="InterPro"/>
</dbReference>
<dbReference type="PROSITE" id="PS51419">
    <property type="entry name" value="RAB"/>
    <property type="match status" value="1"/>
</dbReference>
<evidence type="ECO:0000256" key="1">
    <source>
        <dbReference type="ARBA" id="ARBA00010142"/>
    </source>
</evidence>
<dbReference type="Gene3D" id="3.40.50.300">
    <property type="entry name" value="P-loop containing nucleotide triphosphate hydrolases"/>
    <property type="match status" value="1"/>
</dbReference>
<dbReference type="OMA" id="ENVYTKW"/>
<evidence type="ECO:0000313" key="5">
    <source>
        <dbReference type="Proteomes" id="UP000008312"/>
    </source>
</evidence>
<evidence type="ECO:0000256" key="3">
    <source>
        <dbReference type="ARBA" id="ARBA00023134"/>
    </source>
</evidence>
<dbReference type="InterPro" id="IPR001806">
    <property type="entry name" value="Small_GTPase"/>
</dbReference>
<evidence type="ECO:0000313" key="4">
    <source>
        <dbReference type="EMBL" id="CBK24281.2"/>
    </source>
</evidence>
<dbReference type="GO" id="GO:0007264">
    <property type="term" value="P:small GTPase-mediated signal transduction"/>
    <property type="evidence" value="ECO:0007669"/>
    <property type="project" value="InterPro"/>
</dbReference>
<dbReference type="NCBIfam" id="TIGR00231">
    <property type="entry name" value="small_GTP"/>
    <property type="match status" value="1"/>
</dbReference>
<dbReference type="SUPFAM" id="SSF52540">
    <property type="entry name" value="P-loop containing nucleoside triphosphate hydrolases"/>
    <property type="match status" value="1"/>
</dbReference>
<dbReference type="SMART" id="SM00173">
    <property type="entry name" value="RAS"/>
    <property type="match status" value="1"/>
</dbReference>
<dbReference type="InParanoid" id="D8M892"/>
<dbReference type="Pfam" id="PF00071">
    <property type="entry name" value="Ras"/>
    <property type="match status" value="1"/>
</dbReference>
<dbReference type="FunFam" id="3.40.50.300:FF:001179">
    <property type="entry name" value="Rho family GTPase"/>
    <property type="match status" value="1"/>
</dbReference>